<feature type="region of interest" description="Disordered" evidence="1">
    <location>
        <begin position="282"/>
        <end position="303"/>
    </location>
</feature>
<dbReference type="AlphaFoldDB" id="A0A5K3FL95"/>
<feature type="compositionally biased region" description="Basic and acidic residues" evidence="1">
    <location>
        <begin position="85"/>
        <end position="97"/>
    </location>
</feature>
<protein>
    <submittedName>
        <fullName evidence="2">Uncharacterized protein</fullName>
    </submittedName>
</protein>
<proteinExistence type="predicted"/>
<dbReference type="WBParaSite" id="MCU_009186-RA">
    <property type="protein sequence ID" value="MCU_009186-RA"/>
    <property type="gene ID" value="MCU_009186"/>
</dbReference>
<name>A0A5K3FL95_MESCO</name>
<evidence type="ECO:0000313" key="2">
    <source>
        <dbReference type="WBParaSite" id="MCU_009186-RA"/>
    </source>
</evidence>
<sequence>MTMRHESWNRFCQNTSNRLAIEALQLFKAHLNDNRQDDQPGCGREFLDSICLGIRKKFELSLSQRYFVPKEETTKFSLLKCKGGDSLHQKQPSKADEAGEAEQLESEAGTTEKESSLAASSSLSLIGESGLSGGGGGGGGHHHQASYVNASTVVAAALAAAAAQRSATKASCATAPLPCTAATTTTATTHHHHKAESRWRPGSWLRRSFVLLWRRRTSPSIATATSASVKPIPQDDVMSIIAYHQSKASRQCRQPGANILLLGECVLEGVLTEWLGPGGVGGGGGGGVNTPPTAAPPPSASSTSSAFSVPGLLVLQDNPQWARSRVLLMRTSAGYVLEVYTPPE</sequence>
<feature type="region of interest" description="Disordered" evidence="1">
    <location>
        <begin position="85"/>
        <end position="119"/>
    </location>
</feature>
<evidence type="ECO:0000256" key="1">
    <source>
        <dbReference type="SAM" id="MobiDB-lite"/>
    </source>
</evidence>
<accession>A0A5K3FL95</accession>
<organism evidence="2">
    <name type="scientific">Mesocestoides corti</name>
    <name type="common">Flatworm</name>
    <dbReference type="NCBI Taxonomy" id="53468"/>
    <lineage>
        <taxon>Eukaryota</taxon>
        <taxon>Metazoa</taxon>
        <taxon>Spiralia</taxon>
        <taxon>Lophotrochozoa</taxon>
        <taxon>Platyhelminthes</taxon>
        <taxon>Cestoda</taxon>
        <taxon>Eucestoda</taxon>
        <taxon>Cyclophyllidea</taxon>
        <taxon>Mesocestoididae</taxon>
        <taxon>Mesocestoides</taxon>
    </lineage>
</organism>
<reference evidence="2" key="1">
    <citation type="submission" date="2019-11" db="UniProtKB">
        <authorList>
            <consortium name="WormBaseParasite"/>
        </authorList>
    </citation>
    <scope>IDENTIFICATION</scope>
</reference>